<dbReference type="PANTHER" id="PTHR45615:SF40">
    <property type="entry name" value="MYOSIN HEAVY CHAIN, NON-MUSCLE"/>
    <property type="match status" value="1"/>
</dbReference>
<dbReference type="GO" id="GO:0005737">
    <property type="term" value="C:cytoplasm"/>
    <property type="evidence" value="ECO:0007669"/>
    <property type="project" value="TreeGrafter"/>
</dbReference>
<dbReference type="Gene3D" id="1.10.287.1490">
    <property type="match status" value="1"/>
</dbReference>
<dbReference type="GO" id="GO:0016460">
    <property type="term" value="C:myosin II complex"/>
    <property type="evidence" value="ECO:0007669"/>
    <property type="project" value="TreeGrafter"/>
</dbReference>
<reference evidence="3" key="1">
    <citation type="submission" date="2024-06" db="EMBL/GenBank/DDBJ databases">
        <authorList>
            <person name="Liu X."/>
            <person name="Lenzi L."/>
            <person name="Haldenby T S."/>
            <person name="Uol C."/>
        </authorList>
    </citation>
    <scope>NUCLEOTIDE SEQUENCE</scope>
</reference>
<evidence type="ECO:0000313" key="3">
    <source>
        <dbReference type="EMBL" id="CAL5139120.1"/>
    </source>
</evidence>
<protein>
    <submittedName>
        <fullName evidence="3">Uncharacterized protein</fullName>
    </submittedName>
</protein>
<dbReference type="GO" id="GO:0051015">
    <property type="term" value="F:actin filament binding"/>
    <property type="evidence" value="ECO:0007669"/>
    <property type="project" value="TreeGrafter"/>
</dbReference>
<dbReference type="GO" id="GO:0000146">
    <property type="term" value="F:microfilament motor activity"/>
    <property type="evidence" value="ECO:0007669"/>
    <property type="project" value="TreeGrafter"/>
</dbReference>
<organism evidence="3 4">
    <name type="scientific">Calicophoron daubneyi</name>
    <name type="common">Rumen fluke</name>
    <name type="synonym">Paramphistomum daubneyi</name>
    <dbReference type="NCBI Taxonomy" id="300641"/>
    <lineage>
        <taxon>Eukaryota</taxon>
        <taxon>Metazoa</taxon>
        <taxon>Spiralia</taxon>
        <taxon>Lophotrochozoa</taxon>
        <taxon>Platyhelminthes</taxon>
        <taxon>Trematoda</taxon>
        <taxon>Digenea</taxon>
        <taxon>Plagiorchiida</taxon>
        <taxon>Pronocephalata</taxon>
        <taxon>Paramphistomoidea</taxon>
        <taxon>Paramphistomidae</taxon>
        <taxon>Calicophoron</taxon>
    </lineage>
</organism>
<gene>
    <name evidence="3" type="ORF">CDAUBV1_LOCUS14164</name>
</gene>
<feature type="region of interest" description="Disordered" evidence="2">
    <location>
        <begin position="48"/>
        <end position="69"/>
    </location>
</feature>
<feature type="region of interest" description="Disordered" evidence="2">
    <location>
        <begin position="1354"/>
        <end position="1397"/>
    </location>
</feature>
<dbReference type="EMBL" id="CAXLJL010000589">
    <property type="protein sequence ID" value="CAL5139120.1"/>
    <property type="molecule type" value="Genomic_DNA"/>
</dbReference>
<evidence type="ECO:0000313" key="4">
    <source>
        <dbReference type="Proteomes" id="UP001497525"/>
    </source>
</evidence>
<accession>A0AAV2TQT8</accession>
<dbReference type="Proteomes" id="UP001497525">
    <property type="component" value="Unassembled WGS sequence"/>
</dbReference>
<dbReference type="GO" id="GO:0032982">
    <property type="term" value="C:myosin filament"/>
    <property type="evidence" value="ECO:0007669"/>
    <property type="project" value="TreeGrafter"/>
</dbReference>
<feature type="compositionally biased region" description="Polar residues" evidence="2">
    <location>
        <begin position="1"/>
        <end position="15"/>
    </location>
</feature>
<feature type="region of interest" description="Disordered" evidence="2">
    <location>
        <begin position="602"/>
        <end position="626"/>
    </location>
</feature>
<proteinExistence type="predicted"/>
<comment type="caution">
    <text evidence="3">The sequence shown here is derived from an EMBL/GenBank/DDBJ whole genome shotgun (WGS) entry which is preliminary data.</text>
</comment>
<feature type="coiled-coil region" evidence="1">
    <location>
        <begin position="400"/>
        <end position="434"/>
    </location>
</feature>
<sequence>MDPNNIPSKLEQITGSGEKPDPSSSDSRCSGIPRFVMDEGSELGEVILNPHPARRRRGRKERMSSRRQVARDFDTHLKKLRSAVDKILEFDSQGGSHPTSSTSNLQSTYKKMLEAVKGLRRLMFDQDACLVSSDAECRPHALRSRSVADTGHMRTLSETKSPSCLELSLHVAKGVRGISTPSGYEANAKPSHRPIPDWEGFSISSPSSEVAQSLPSHPMSSDQESTFAEQNITSTDSEVTRLNTELSQRNLLIQYLSEQLCSICQANDRLFADYESQETSLTDQLHLLRSRLAEATQTLRHSSGRISRDLNPVTGRIAASAAVILLEFVNELKVCLSSLDRTQVELEVETLRSSTFSLLHSWQTANPSELTYLFRSFFGATLALLKRVLTQKTPSESSTVMELEIRARYAEEEVERLSVKVNDLTAELEGLKSSPSFKLVTEDTSDVHLWMKQEALYETPSAMSTRSVAECSGPSSFIHSSWSDGAPPTTTACSMLSSPSIPRASRLATTYESGELLVVREADNAESSGPLTLITSTELSDLLERLQGLLVAKEADLSDVRMKEPHSSDTIIKGAEVDVLDKTCDVLARLKSKLKYEDAIATRGSASQDSQTGQRSDQATGIQSQPVSSQPVCVRVTLPVDKSEFKSSLVQTRTEPPLPANLMLPSTIYLQRHQNAIRQLYGNVLAIRNIQADLTSQVHFSMSWLQDHVTHLVSVIRSLSTSPHPVKVPSTQVVVEEMAMAEPSSSYKSVSTTEPLEGKSGKVSPLIVSESVGLNRALRITEPCFGINNGTTKPPLNRLHGSEDALGGEVQRLNLLETELNAANAQISTLTSYLLDIKASIMGSVPPREMVSEVWENPVELPAIPQLVRWYIQWVRNSLDASSAQLEASSVESVRLGKELESVRDNYKVLQAEHTRSLNQLYNARMLLEKERELSSATGARASVAAELEAQTVALISTQNQFVREADYYQSPVLSTTQSVVGPTSGAYLLRSQYQAMINAIPANAGTEIRANKAVRYSFPTERPIYTHTSSVSPHTPGGFVTAEPTISGTDARLKAELLEKDAQLLDTRAQLLETQRCKDELASHLKRLQGDSDRLQRVKDELSLSEVVKNNLQSRVGQLETLLSDKMGETNELAAEVEALRTRLASQTQHLSAVELNMAESKATNEHLCRVLQEIQSTLSETEERLSSVCVERERLIEQVQALESEFNGSVSQLEQQNQNYSQLRVEYSDLQLSYQSARHELEEKCLVLSEQVETLQAENLRLKNELAVFTCPPHPHGTRRIQRNMTDVSTMTTELYAEVDKIKLAQENERLSTELNRALEQISGQLEELGHRDVVITELQASLEAALRELDEAEKRQRSEAPEDSREINRDTSSEMRAQKKQKFQGASKQKGHKEEQISTRCLLCAKRSEETENLKGELEKALRELSSAQKFSYLIRAKFETRKLRSKRGIRYGSAPALQTFETLEGWDISHVHKTVTHPADQGVVPTGASFGN</sequence>
<feature type="coiled-coil region" evidence="1">
    <location>
        <begin position="1166"/>
        <end position="1267"/>
    </location>
</feature>
<evidence type="ECO:0000256" key="2">
    <source>
        <dbReference type="SAM" id="MobiDB-lite"/>
    </source>
</evidence>
<feature type="region of interest" description="Disordered" evidence="2">
    <location>
        <begin position="1"/>
        <end position="35"/>
    </location>
</feature>
<evidence type="ECO:0000256" key="1">
    <source>
        <dbReference type="SAM" id="Coils"/>
    </source>
</evidence>
<name>A0AAV2TQT8_CALDB</name>
<feature type="coiled-coil region" evidence="1">
    <location>
        <begin position="1056"/>
        <end position="1106"/>
    </location>
</feature>
<dbReference type="PANTHER" id="PTHR45615">
    <property type="entry name" value="MYOSIN HEAVY CHAIN, NON-MUSCLE"/>
    <property type="match status" value="1"/>
</dbReference>
<keyword evidence="1" id="KW-0175">Coiled coil</keyword>
<feature type="compositionally biased region" description="Basic and acidic residues" evidence="2">
    <location>
        <begin position="1354"/>
        <end position="1380"/>
    </location>
</feature>
<feature type="region of interest" description="Disordered" evidence="2">
    <location>
        <begin position="179"/>
        <end position="236"/>
    </location>
</feature>
<feature type="compositionally biased region" description="Polar residues" evidence="2">
    <location>
        <begin position="604"/>
        <end position="626"/>
    </location>
</feature>
<feature type="compositionally biased region" description="Polar residues" evidence="2">
    <location>
        <begin position="202"/>
        <end position="236"/>
    </location>
</feature>